<sequence>MSFQDTNAQQRYKIISLFQTIGNLFGVFRFYHIHHILTYKYYITIC</sequence>
<accession>A0A134B8K7</accession>
<evidence type="ECO:0000313" key="2">
    <source>
        <dbReference type="EMBL" id="KXB76220.1"/>
    </source>
</evidence>
<dbReference type="STRING" id="419005.HMPREF1860_01646"/>
<protein>
    <submittedName>
        <fullName evidence="2">Uncharacterized protein</fullName>
    </submittedName>
</protein>
<dbReference type="EMBL" id="LSDL01000103">
    <property type="protein sequence ID" value="KXB76220.1"/>
    <property type="molecule type" value="Genomic_DNA"/>
</dbReference>
<evidence type="ECO:0000313" key="3">
    <source>
        <dbReference type="Proteomes" id="UP000070531"/>
    </source>
</evidence>
<keyword evidence="1" id="KW-1133">Transmembrane helix</keyword>
<dbReference type="Proteomes" id="UP000070531">
    <property type="component" value="Unassembled WGS sequence"/>
</dbReference>
<dbReference type="PATRIC" id="fig|419005.5.peg.1645"/>
<gene>
    <name evidence="2" type="ORF">HMPREF1860_01646</name>
</gene>
<organism evidence="2">
    <name type="scientific">Prevotella amnii</name>
    <dbReference type="NCBI Taxonomy" id="419005"/>
    <lineage>
        <taxon>Bacteria</taxon>
        <taxon>Pseudomonadati</taxon>
        <taxon>Bacteroidota</taxon>
        <taxon>Bacteroidia</taxon>
        <taxon>Bacteroidales</taxon>
        <taxon>Prevotellaceae</taxon>
        <taxon>Prevotella</taxon>
    </lineage>
</organism>
<proteinExistence type="predicted"/>
<reference evidence="2 3" key="1">
    <citation type="submission" date="2016-01" db="EMBL/GenBank/DDBJ databases">
        <authorList>
            <person name="Oliw E.H."/>
        </authorList>
    </citation>
    <scope>NUCLEOTIDE SEQUENCE [LARGE SCALE GENOMIC DNA]</scope>
    <source>
        <strain evidence="2 3">DNF00307</strain>
    </source>
</reference>
<dbReference type="AlphaFoldDB" id="A0A134B8K7"/>
<keyword evidence="1" id="KW-0472">Membrane</keyword>
<comment type="caution">
    <text evidence="2">The sequence shown here is derived from an EMBL/GenBank/DDBJ whole genome shotgun (WGS) entry which is preliminary data.</text>
</comment>
<name>A0A134B8K7_9BACT</name>
<feature type="transmembrane region" description="Helical" evidence="1">
    <location>
        <begin position="12"/>
        <end position="31"/>
    </location>
</feature>
<evidence type="ECO:0000256" key="1">
    <source>
        <dbReference type="SAM" id="Phobius"/>
    </source>
</evidence>
<keyword evidence="1" id="KW-0812">Transmembrane</keyword>